<dbReference type="OrthoDB" id="428159at2759"/>
<feature type="domain" description="Chorein N-terminal" evidence="4">
    <location>
        <begin position="2"/>
        <end position="806"/>
    </location>
</feature>
<evidence type="ECO:0008006" key="10">
    <source>
        <dbReference type="Google" id="ProtNLM"/>
    </source>
</evidence>
<dbReference type="InterPro" id="IPR056747">
    <property type="entry name" value="VPS13-like_M"/>
</dbReference>
<dbReference type="Pfam" id="PF25033">
    <property type="entry name" value="VPS13_M"/>
    <property type="match status" value="1"/>
</dbReference>
<dbReference type="GO" id="GO:0045053">
    <property type="term" value="P:protein retention in Golgi apparatus"/>
    <property type="evidence" value="ECO:0007669"/>
    <property type="project" value="TreeGrafter"/>
</dbReference>
<feature type="domain" description="Vacuolar protein sorting-associated protein 13 VPS13 adaptor binding" evidence="6">
    <location>
        <begin position="2012"/>
        <end position="2566"/>
    </location>
</feature>
<comment type="similarity">
    <text evidence="1">Belongs to the VPS13 family.</text>
</comment>
<evidence type="ECO:0000256" key="3">
    <source>
        <dbReference type="ARBA" id="ARBA00023055"/>
    </source>
</evidence>
<dbReference type="Pfam" id="PF12624">
    <property type="entry name" value="VPS13_N"/>
    <property type="match status" value="1"/>
</dbReference>
<dbReference type="Pfam" id="PF25037">
    <property type="entry name" value="VPS13_C"/>
    <property type="match status" value="1"/>
</dbReference>
<sequence length="3286" mass="372498">MVFESIVAELLNKFLGEYIQNLDCTQLKLSLWGGDVVLTDLLIKENALDMLDLPIKLGYGRLGKLILKIPFKDMWNGQIDAIIEELFILVVPTSQMQYDSEKEAKADLEAKHAEIARIEKNKQLADTKAAEKIDDSMMEKLIARMIKNIHVEINRIHVRYEDHVTFKNHPFSMGFTLNRLALESCNDTWSTSGNLKDMYAIQQIFKLCTLDGFAVYLNPNLMQFSQQSPTKYLNLFSSSIATIDFVPNDYEYLVGPINVKAKLKLNPKPETDGSNYTIPKIWLDLEMQKLRIGLTKKQYQTLLQLGEGLDRAKKSSPYRKYRPDVSSYHGHYKKWWKFAYKCIVEEEVKRCQNNWDWLHMKQHRDTCRKYATTYKTKLTCKKINQDIEESLIECEKKLDIFNLVIIRQQIEMEVERLAEKEKTLKAERGWFGFLWSSSQTQQVKELNSAAAIMKKFEEAMTPQEKEKLYRAIDYQENSAPTHYPETFVEIDTSFFLHGLQIIVSDTDKECCDVLDLQFNGVKVGFNSRPAANAILVTVSLNEMKLLGVKQNNIIPELLTSEGSSDSALFNISYEKNPIDKLCGDRIIVKSKSINVVYDAQTIIELVNLFKAQNHTALNQIQAAAAERLENFKEMSALGMEYAIQKHSILDIQVDIEASQLIIPNSGFYSDNSAVIVINLGSLKIHSIEKPKDDLATSTVKQLVNMGKSEEDILNHLRKFSYDRFVLKIVNFQALVASENEDWHNSLSSTTNSMALLQPTTLEIQFHKCLITDDPLLPKLRLIGELSSLALNIEDARLLEALTIVQSIPFPEDEETTLEQVPLSKSLSQLSINVIKELTTISNTNDRKKSDDTVVKQTTDFEANFVMKEFTLTVSKRHEDQVKPFIKIDVLKLEIEMIQRTYDQEIMLRLGGIQMTQYHNNEEIFMINTPMTSGKEDYLIVIQYVNVNKRSPEFITRHGSVVKLLKLEFTMLDVLLHQECLINLLKFITYFQDKMILTAPPPNPKKDRFAGGKNLTPLTAIQEDTSTFIKDQIQKYKNKTDKKRKNIVECIDLKIKAKIGTISLKMSSDYRDISSFFIEGITAGYIMKVSYSQANINLSSVNIKDLNSSSSYRNIVSVEGSESLQVQAVMYNIDPSEIDKNSMSIKVVMGCHRVVFLNSFVEGVMNFLNNFQTAQQAIKEASVAAAEAAKTNIKDVQESAARIELSVKLKAPVIYVPLNSKSEHCLMLDMGNLTIYNTFEKLDNINDHGDSPIVDNMKIELQNLKLSRIRINIDNFTMENEVLLLQPVSFTLLMKRNLSTSWFTSIPDIEMYGRLKAIELLLSHADYVMMLKVLEENLGESIDDPKPQQQIQKIEKKISEIRNTSLTTTTTTKTEIEIIKKKDNNFDLNQEQKNIHTSMKFEFIMESFVINLFTGGSKLLKSKTSPLHLPENGLAKFGLTHFAVKGRIFADGLLATSILLMNCTLDDTRPSRQGSLIRIMERTSAVPSIDDLTKTNDTKPIRSMIDVTFRKTENDMFVDVRVFSFSIIVSLDYLMKIKDFFQVPATNQSTTNAALMSSQKGVIDVKKKTTPSQPIPVMLTVNIHLEKPDIILLEDMDDINSNCIVLNTELFMKVRMIGEHQVITGAVKDLSLSTGIYNPIRRADWIYQVLRPCTVSIAGSTPEGKGLHVDVSCTDIHLSVSPGVIEILNRVVQKLTAKETDNEEEINKEPNHEGLWLISPFQEKEYWFLKTDIATEVTEDAEFSDNEEITIPYKAELAIVSAPTILLTLEAGVGNKTLPMLLLHLGFQSKIHDWSTNTMSIETTMTMLMSYYNSCLALWEPLIEPVTSTNNNGEKISSSWELTTKIQFNDLSIEQGINALSPSVESEPDDITQTAKMSIDIMSSDSLEITVTKTCLEVLQQLGNAFSSAMELNDKKTTTTKLAPYVLKNETGMALKLDLITSNFKVISGTFDNDPLPDNYADVLLETGASVQLAPITAISSSDILAQLKSVTVSDRGDSKFVVTFIDINNKLEIPVLRADKRFFSLKYRKESSEEWGIISDVVVEDGSTIVTLRSILQVYNHFTEPVAVYYMTKRGNEVECVGTVGPNEKLNLPLDAVYTPTNIYWLFFSVNGNMFSIEPFVWKDLQKTVSMTKLLKCEPKTKQETKEPFYVQVVGEIEQVYFENTSRHTMASTIYNIHLYPSVYLKNFLPIDIVIVLPGQVEEKIIKASETLQLPTIDPTHSNIVIKLQQYLEKDWSCKGDIVTNPSEFSVWSFESFDSAQKVVMDLGMHCSFEHGSVVMALYCPFWMLNKTGLMLSYRKSSKGGKGQPSPVKKLACGWRNHKRSFCDFGRRKKKLNSEDHLNVIYHPEHYKGPILFSFRSKAFFGKKKAMVRIEDGEWSEKFPIDVAGSKGAVVCRYNGINYRMGVHNQLTYNSLTKQITFTPYYVLINNADFMIECQEANRPASHLTKISPGECTPFWPEAENDKKMLTAMVSGYPEKTAPFLFTDVHTTLLKLDNKYGGINVDVNINEGGVYISLSAYSPGDAPGLIINHTPRTMHLWEKGSMNVRTIQSFNRMFYTWEIPSGSRILLWEDSNKKEIDNDLRKDNLGTFKYEDTDEEFYYVSFLDGTQRVLLFTTNLKIAEDCQLFGDLEIIDQEITMNIHGVGVSLVNNVTRAELLYMCIAHSGIIWETQKSIGNRWRQLNTNDVVSIEEGYQKYMCELQIGNDISSITMLEPKLMVDYQTMEMIKPHKRHLRRTFQTGLWIQYRTSAHQVQLHAKINRLQIDNQLSECVFPVILAPVPPPKSIAQSSVMKPFAELSMVKRSLEHSNVQQFRYFKVLVQEFHVKVDIGFINALMAFFEANQVNEIEEKKLFQKDMKLVDEPLLYHVNLITTAEQKNFFDLLHFSPLKIHLSFTMSGGGDGPSALPQVVNVLLQGIGVTITDINDIVFKLAYFQRDYVFMTNQQLISEATNHYVGQAIKRAYVLVLGLDVIGNPYGLVVGTMKGIEDLFYEPFQGAIQGPGEFAEGLLLGVRSMLGHTVGGMAGAVSKITGAMGKGLAALTFDKDYQRKRQEQLNAQPGNLQEGLARSGKGLVMGVVDGVTGVVTKPFSGAREEGVEGFFKGFGKGVVGLVTRPTAGVIDFASGSFGAVRRATEMNEEVRRVRAPRFLQPDCLVRPYIREEAEGNKILFELEKGKYANTDIYFFHITIGKDVLLLTDKRIAMLEHSDLFGGWKVDWGYTWQEIIEPKIIDRGVQIAVKDERKKKGFGSFFGATDQTKIIIISDYIQKQLLCSKIHEQINQLDM</sequence>
<dbReference type="GO" id="GO:0006623">
    <property type="term" value="P:protein targeting to vacuole"/>
    <property type="evidence" value="ECO:0007669"/>
    <property type="project" value="TreeGrafter"/>
</dbReference>
<comment type="caution">
    <text evidence="8">The sequence shown here is derived from an EMBL/GenBank/DDBJ whole genome shotgun (WGS) entry which is preliminary data.</text>
</comment>
<keyword evidence="3" id="KW-0445">Lipid transport</keyword>
<evidence type="ECO:0000256" key="2">
    <source>
        <dbReference type="ARBA" id="ARBA00022448"/>
    </source>
</evidence>
<accession>A0A835CT97</accession>
<dbReference type="GO" id="GO:0006869">
    <property type="term" value="P:lipid transport"/>
    <property type="evidence" value="ECO:0007669"/>
    <property type="project" value="UniProtKB-KW"/>
</dbReference>
<evidence type="ECO:0000313" key="8">
    <source>
        <dbReference type="EMBL" id="KAF7994819.1"/>
    </source>
</evidence>
<keyword evidence="2" id="KW-0813">Transport</keyword>
<organism evidence="8 9">
    <name type="scientific">Aphidius gifuensis</name>
    <name type="common">Parasitoid wasp</name>
    <dbReference type="NCBI Taxonomy" id="684658"/>
    <lineage>
        <taxon>Eukaryota</taxon>
        <taxon>Metazoa</taxon>
        <taxon>Ecdysozoa</taxon>
        <taxon>Arthropoda</taxon>
        <taxon>Hexapoda</taxon>
        <taxon>Insecta</taxon>
        <taxon>Pterygota</taxon>
        <taxon>Neoptera</taxon>
        <taxon>Endopterygota</taxon>
        <taxon>Hymenoptera</taxon>
        <taxon>Apocrita</taxon>
        <taxon>Ichneumonoidea</taxon>
        <taxon>Braconidae</taxon>
        <taxon>Aphidiinae</taxon>
        <taxon>Aphidius</taxon>
    </lineage>
</organism>
<evidence type="ECO:0000259" key="5">
    <source>
        <dbReference type="Pfam" id="PF25033"/>
    </source>
</evidence>
<feature type="domain" description="VPS13-like middle region" evidence="5">
    <location>
        <begin position="1070"/>
        <end position="1906"/>
    </location>
</feature>
<evidence type="ECO:0000259" key="4">
    <source>
        <dbReference type="Pfam" id="PF12624"/>
    </source>
</evidence>
<name>A0A835CT97_APHGI</name>
<proteinExistence type="inferred from homology"/>
<dbReference type="InterPro" id="IPR009543">
    <property type="entry name" value="VPS13_VAB"/>
</dbReference>
<dbReference type="Pfam" id="PF25036">
    <property type="entry name" value="VPS13_VAB"/>
    <property type="match status" value="1"/>
</dbReference>
<dbReference type="Proteomes" id="UP000639338">
    <property type="component" value="Unassembled WGS sequence"/>
</dbReference>
<dbReference type="InterPro" id="IPR026854">
    <property type="entry name" value="VPS13_N"/>
</dbReference>
<dbReference type="EMBL" id="JACMRX010000002">
    <property type="protein sequence ID" value="KAF7994819.1"/>
    <property type="molecule type" value="Genomic_DNA"/>
</dbReference>
<evidence type="ECO:0000313" key="9">
    <source>
        <dbReference type="Proteomes" id="UP000639338"/>
    </source>
</evidence>
<evidence type="ECO:0000259" key="6">
    <source>
        <dbReference type="Pfam" id="PF25036"/>
    </source>
</evidence>
<dbReference type="PANTHER" id="PTHR16166:SF93">
    <property type="entry name" value="INTERMEMBRANE LIPID TRANSFER PROTEIN VPS13"/>
    <property type="match status" value="1"/>
</dbReference>
<keyword evidence="9" id="KW-1185">Reference proteome</keyword>
<dbReference type="PANTHER" id="PTHR16166">
    <property type="entry name" value="VACUOLAR PROTEIN SORTING-ASSOCIATED PROTEIN VPS13"/>
    <property type="match status" value="1"/>
</dbReference>
<protein>
    <recommendedName>
        <fullName evidence="10">Vacuolar protein sorting-associated protein</fullName>
    </recommendedName>
</protein>
<evidence type="ECO:0000259" key="7">
    <source>
        <dbReference type="Pfam" id="PF25037"/>
    </source>
</evidence>
<evidence type="ECO:0000256" key="1">
    <source>
        <dbReference type="ARBA" id="ARBA00006545"/>
    </source>
</evidence>
<dbReference type="InterPro" id="IPR056748">
    <property type="entry name" value="VPS13-like_C"/>
</dbReference>
<dbReference type="InterPro" id="IPR026847">
    <property type="entry name" value="VPS13"/>
</dbReference>
<gene>
    <name evidence="8" type="ORF">HCN44_004291</name>
</gene>
<feature type="domain" description="Intermembrane lipid transfer protein VPS13-like C-terminal" evidence="7">
    <location>
        <begin position="3145"/>
        <end position="3261"/>
    </location>
</feature>
<reference evidence="8 9" key="1">
    <citation type="submission" date="2020-08" db="EMBL/GenBank/DDBJ databases">
        <title>Aphidius gifuensis genome sequencing and assembly.</title>
        <authorList>
            <person name="Du Z."/>
        </authorList>
    </citation>
    <scope>NUCLEOTIDE SEQUENCE [LARGE SCALE GENOMIC DNA]</scope>
    <source>
        <strain evidence="8">YNYX2018</strain>
        <tissue evidence="8">Adults</tissue>
    </source>
</reference>